<organism evidence="6">
    <name type="scientific">Gaeumannomyces tritici (strain R3-111a-1)</name>
    <name type="common">Wheat and barley take-all root rot fungus</name>
    <name type="synonym">Gaeumannomyces graminis var. tritici</name>
    <dbReference type="NCBI Taxonomy" id="644352"/>
    <lineage>
        <taxon>Eukaryota</taxon>
        <taxon>Fungi</taxon>
        <taxon>Dikarya</taxon>
        <taxon>Ascomycota</taxon>
        <taxon>Pezizomycotina</taxon>
        <taxon>Sordariomycetes</taxon>
        <taxon>Sordariomycetidae</taxon>
        <taxon>Magnaporthales</taxon>
        <taxon>Magnaporthaceae</taxon>
        <taxon>Gaeumannomyces</taxon>
    </lineage>
</organism>
<feature type="region of interest" description="Disordered" evidence="3">
    <location>
        <begin position="469"/>
        <end position="488"/>
    </location>
</feature>
<keyword evidence="5" id="KW-0732">Signal</keyword>
<dbReference type="InterPro" id="IPR015915">
    <property type="entry name" value="Kelch-typ_b-propeller"/>
</dbReference>
<reference evidence="7" key="5">
    <citation type="submission" date="2018-04" db="UniProtKB">
        <authorList>
            <consortium name="EnsemblFungi"/>
        </authorList>
    </citation>
    <scope>IDENTIFICATION</scope>
    <source>
        <strain evidence="7">R3-111a-1</strain>
    </source>
</reference>
<evidence type="ECO:0000256" key="2">
    <source>
        <dbReference type="ARBA" id="ARBA00023004"/>
    </source>
</evidence>
<feature type="chain" id="PRO_5015094550" description="Kelch repeat protein" evidence="5">
    <location>
        <begin position="21"/>
        <end position="669"/>
    </location>
</feature>
<dbReference type="EMBL" id="GL385397">
    <property type="protein sequence ID" value="EJT76265.1"/>
    <property type="molecule type" value="Genomic_DNA"/>
</dbReference>
<evidence type="ECO:0000313" key="7">
    <source>
        <dbReference type="EnsemblFungi" id="EJT76265"/>
    </source>
</evidence>
<evidence type="ECO:0000313" key="8">
    <source>
        <dbReference type="Proteomes" id="UP000006039"/>
    </source>
</evidence>
<dbReference type="PANTHER" id="PTHR47435">
    <property type="entry name" value="KELCH REPEAT PROTEIN (AFU_ORTHOLOGUE AFUA_5G12780)"/>
    <property type="match status" value="1"/>
</dbReference>
<keyword evidence="2" id="KW-0408">Iron</keyword>
<accession>J3NY32</accession>
<keyword evidence="4" id="KW-1133">Transmembrane helix</keyword>
<dbReference type="SUPFAM" id="SSF50965">
    <property type="entry name" value="Galactose oxidase, central domain"/>
    <property type="match status" value="1"/>
</dbReference>
<name>J3NY32_GAET3</name>
<reference evidence="6" key="2">
    <citation type="submission" date="2010-07" db="EMBL/GenBank/DDBJ databases">
        <authorList>
            <consortium name="The Broad Institute Genome Sequencing Platform"/>
            <consortium name="Broad Institute Genome Sequencing Center for Infectious Disease"/>
            <person name="Ma L.-J."/>
            <person name="Dead R."/>
            <person name="Young S."/>
            <person name="Zeng Q."/>
            <person name="Koehrsen M."/>
            <person name="Alvarado L."/>
            <person name="Berlin A."/>
            <person name="Chapman S.B."/>
            <person name="Chen Z."/>
            <person name="Freedman E."/>
            <person name="Gellesch M."/>
            <person name="Goldberg J."/>
            <person name="Griggs A."/>
            <person name="Gujja S."/>
            <person name="Heilman E.R."/>
            <person name="Heiman D."/>
            <person name="Hepburn T."/>
            <person name="Howarth C."/>
            <person name="Jen D."/>
            <person name="Larson L."/>
            <person name="Mehta T."/>
            <person name="Neiman D."/>
            <person name="Pearson M."/>
            <person name="Roberts A."/>
            <person name="Saif S."/>
            <person name="Shea T."/>
            <person name="Shenoy N."/>
            <person name="Sisk P."/>
            <person name="Stolte C."/>
            <person name="Sykes S."/>
            <person name="Walk T."/>
            <person name="White J."/>
            <person name="Yandava C."/>
            <person name="Haas B."/>
            <person name="Nusbaum C."/>
            <person name="Birren B."/>
        </authorList>
    </citation>
    <scope>NUCLEOTIDE SEQUENCE</scope>
    <source>
        <strain evidence="6">R3-111a-1</strain>
    </source>
</reference>
<dbReference type="eggNOG" id="ENOG502SMKA">
    <property type="taxonomic scope" value="Eukaryota"/>
</dbReference>
<feature type="transmembrane region" description="Helical" evidence="4">
    <location>
        <begin position="492"/>
        <end position="516"/>
    </location>
</feature>
<dbReference type="GeneID" id="20346645"/>
<dbReference type="VEuPathDB" id="FungiDB:GGTG_06187"/>
<dbReference type="EnsemblFungi" id="EJT76265">
    <property type="protein sequence ID" value="EJT76265"/>
    <property type="gene ID" value="GGTG_06187"/>
</dbReference>
<feature type="compositionally biased region" description="Low complexity" evidence="3">
    <location>
        <begin position="631"/>
        <end position="645"/>
    </location>
</feature>
<dbReference type="HOGENOM" id="CLU_012508_3_0_1"/>
<feature type="compositionally biased region" description="Basic and acidic residues" evidence="3">
    <location>
        <begin position="653"/>
        <end position="663"/>
    </location>
</feature>
<dbReference type="Proteomes" id="UP000006039">
    <property type="component" value="Unassembled WGS sequence"/>
</dbReference>
<evidence type="ECO:0000256" key="4">
    <source>
        <dbReference type="SAM" id="Phobius"/>
    </source>
</evidence>
<evidence type="ECO:0000256" key="5">
    <source>
        <dbReference type="SAM" id="SignalP"/>
    </source>
</evidence>
<reference evidence="7" key="4">
    <citation type="journal article" date="2015" name="G3 (Bethesda)">
        <title>Genome sequences of three phytopathogenic species of the Magnaporthaceae family of fungi.</title>
        <authorList>
            <person name="Okagaki L.H."/>
            <person name="Nunes C.C."/>
            <person name="Sailsbery J."/>
            <person name="Clay B."/>
            <person name="Brown D."/>
            <person name="John T."/>
            <person name="Oh Y."/>
            <person name="Young N."/>
            <person name="Fitzgerald M."/>
            <person name="Haas B.J."/>
            <person name="Zeng Q."/>
            <person name="Young S."/>
            <person name="Adiconis X."/>
            <person name="Fan L."/>
            <person name="Levin J.Z."/>
            <person name="Mitchell T.K."/>
            <person name="Okubara P.A."/>
            <person name="Farman M.L."/>
            <person name="Kohn L.M."/>
            <person name="Birren B."/>
            <person name="Ma L.-J."/>
            <person name="Dean R.A."/>
        </authorList>
    </citation>
    <scope>NUCLEOTIDE SEQUENCE</scope>
    <source>
        <strain evidence="7">R3-111a-1</strain>
    </source>
</reference>
<dbReference type="STRING" id="644352.J3NY32"/>
<evidence type="ECO:0008006" key="9">
    <source>
        <dbReference type="Google" id="ProtNLM"/>
    </source>
</evidence>
<evidence type="ECO:0000256" key="3">
    <source>
        <dbReference type="SAM" id="MobiDB-lite"/>
    </source>
</evidence>
<gene>
    <name evidence="7" type="primary">20346645</name>
    <name evidence="6" type="ORF">GGTG_06187</name>
</gene>
<evidence type="ECO:0000256" key="1">
    <source>
        <dbReference type="ARBA" id="ARBA00022737"/>
    </source>
</evidence>
<dbReference type="AlphaFoldDB" id="J3NY32"/>
<feature type="signal peptide" evidence="5">
    <location>
        <begin position="1"/>
        <end position="20"/>
    </location>
</feature>
<reference evidence="6" key="3">
    <citation type="submission" date="2010-09" db="EMBL/GenBank/DDBJ databases">
        <title>Annotation of Gaeumannomyces graminis var. tritici R3-111a-1.</title>
        <authorList>
            <consortium name="The Broad Institute Genome Sequencing Platform"/>
            <person name="Ma L.-J."/>
            <person name="Dead R."/>
            <person name="Young S.K."/>
            <person name="Zeng Q."/>
            <person name="Gargeya S."/>
            <person name="Fitzgerald M."/>
            <person name="Haas B."/>
            <person name="Abouelleil A."/>
            <person name="Alvarado L."/>
            <person name="Arachchi H.M."/>
            <person name="Berlin A."/>
            <person name="Brown A."/>
            <person name="Chapman S.B."/>
            <person name="Chen Z."/>
            <person name="Dunbar C."/>
            <person name="Freedman E."/>
            <person name="Gearin G."/>
            <person name="Gellesch M."/>
            <person name="Goldberg J."/>
            <person name="Griggs A."/>
            <person name="Gujja S."/>
            <person name="Heiman D."/>
            <person name="Howarth C."/>
            <person name="Larson L."/>
            <person name="Lui A."/>
            <person name="MacDonald P.J.P."/>
            <person name="Mehta T."/>
            <person name="Montmayeur A."/>
            <person name="Murphy C."/>
            <person name="Neiman D."/>
            <person name="Pearson M."/>
            <person name="Priest M."/>
            <person name="Roberts A."/>
            <person name="Saif S."/>
            <person name="Shea T."/>
            <person name="Shenoy N."/>
            <person name="Sisk P."/>
            <person name="Stolte C."/>
            <person name="Sykes S."/>
            <person name="Yandava C."/>
            <person name="Wortman J."/>
            <person name="Nusbaum C."/>
            <person name="Birren B."/>
        </authorList>
    </citation>
    <scope>NUCLEOTIDE SEQUENCE</scope>
    <source>
        <strain evidence="6">R3-111a-1</strain>
    </source>
</reference>
<feature type="region of interest" description="Disordered" evidence="3">
    <location>
        <begin position="628"/>
        <end position="669"/>
    </location>
</feature>
<dbReference type="InterPro" id="IPR011043">
    <property type="entry name" value="Gal_Oxase/kelch_b-propeller"/>
</dbReference>
<protein>
    <recommendedName>
        <fullName evidence="9">Kelch repeat protein</fullName>
    </recommendedName>
</protein>
<keyword evidence="4" id="KW-0812">Transmembrane</keyword>
<evidence type="ECO:0000313" key="6">
    <source>
        <dbReference type="EMBL" id="EJT76265.1"/>
    </source>
</evidence>
<dbReference type="GO" id="GO:0019760">
    <property type="term" value="P:glucosinolate metabolic process"/>
    <property type="evidence" value="ECO:0007669"/>
    <property type="project" value="UniProtKB-ARBA"/>
</dbReference>
<keyword evidence="1" id="KW-0677">Repeat</keyword>
<keyword evidence="8" id="KW-1185">Reference proteome</keyword>
<sequence>MSRLLVALAACLALFPRNTIQSPASPLAPLGQRQEDGLVSPSAFLRRAYHKSEILDGWLYIDGGEFSYRTSTGIRYQYSTSLLAIDLSQDFTGASVKMISTPKPLGAPSLRQGGLWVDRTQKVLYLGFAGSHSAFSDKADSPRGLWSFTPDGKGSGNFSNLNDTARAWFMENPRPFDGLYASGAKAGYFFGGFEGDKPDIEGVGVADEVPTFGMLTYDFKTKTPTKTPTKSDAKGPSVGWEMQRGNMIYVPNFGREGILVSVGGCQRSKKMKNGDFLVDNTVARVYDIATKSWHDQTTTGSEPAPRKDYCIAGAASTNRTFEILMYAGWAGDLGTSAIAFDQAYILSLPSFRWFKAEYRALRPRHGVSCHHASGGKVITVGGADTTQNGPNLLYRDVFNNDDSFSQGIGIFDLNTLKFVDSYKGGGPDSYTLSPEIQSWYNLNSRLPTFDSGAVSDAFAVENFTVQSVSKPPADAASGDRDSDGGKTSSNTAAIVGGVVGGLALTALAAGLAWFFLRRRRRHREAGVGAGAGAAVQSLSVGPHAKGAGGVYHEVPQDHAVQPAEYYRPGYEPTRESTPVAFYDPPPPPPAVVAAAAARGPTPSLTSEQTRYELYSTVPSELASVSSGGVQGSLHLQHQHQQGQVHEIQSFQDGRARSKDEDNYKYNVRF</sequence>
<keyword evidence="4" id="KW-0472">Membrane</keyword>
<proteinExistence type="predicted"/>
<dbReference type="PANTHER" id="PTHR47435:SF4">
    <property type="entry name" value="KELCH REPEAT PROTEIN (AFU_ORTHOLOGUE AFUA_5G12780)"/>
    <property type="match status" value="1"/>
</dbReference>
<dbReference type="RefSeq" id="XP_009222265.1">
    <property type="nucleotide sequence ID" value="XM_009224001.1"/>
</dbReference>
<dbReference type="Gene3D" id="1.20.5.510">
    <property type="entry name" value="Single helix bin"/>
    <property type="match status" value="1"/>
</dbReference>
<dbReference type="Gene3D" id="2.120.10.80">
    <property type="entry name" value="Kelch-type beta propeller"/>
    <property type="match status" value="1"/>
</dbReference>
<reference evidence="8" key="1">
    <citation type="submission" date="2010-07" db="EMBL/GenBank/DDBJ databases">
        <title>The genome sequence of Gaeumannomyces graminis var. tritici strain R3-111a-1.</title>
        <authorList>
            <consortium name="The Broad Institute Genome Sequencing Platform"/>
            <person name="Ma L.-J."/>
            <person name="Dead R."/>
            <person name="Young S."/>
            <person name="Zeng Q."/>
            <person name="Koehrsen M."/>
            <person name="Alvarado L."/>
            <person name="Berlin A."/>
            <person name="Chapman S.B."/>
            <person name="Chen Z."/>
            <person name="Freedman E."/>
            <person name="Gellesch M."/>
            <person name="Goldberg J."/>
            <person name="Griggs A."/>
            <person name="Gujja S."/>
            <person name="Heilman E.R."/>
            <person name="Heiman D."/>
            <person name="Hepburn T."/>
            <person name="Howarth C."/>
            <person name="Jen D."/>
            <person name="Larson L."/>
            <person name="Mehta T."/>
            <person name="Neiman D."/>
            <person name="Pearson M."/>
            <person name="Roberts A."/>
            <person name="Saif S."/>
            <person name="Shea T."/>
            <person name="Shenoy N."/>
            <person name="Sisk P."/>
            <person name="Stolte C."/>
            <person name="Sykes S."/>
            <person name="Walk T."/>
            <person name="White J."/>
            <person name="Yandava C."/>
            <person name="Haas B."/>
            <person name="Nusbaum C."/>
            <person name="Birren B."/>
        </authorList>
    </citation>
    <scope>NUCLEOTIDE SEQUENCE [LARGE SCALE GENOMIC DNA]</scope>
    <source>
        <strain evidence="8">R3-111a-1</strain>
    </source>
</reference>
<dbReference type="OrthoDB" id="540004at2759"/>